<keyword evidence="6 10" id="KW-0472">Membrane</keyword>
<feature type="transmembrane region" description="Helical" evidence="10">
    <location>
        <begin position="211"/>
        <end position="231"/>
    </location>
</feature>
<feature type="transmembrane region" description="Helical" evidence="10">
    <location>
        <begin position="26"/>
        <end position="52"/>
    </location>
</feature>
<keyword evidence="13" id="KW-1185">Reference proteome</keyword>
<keyword evidence="2" id="KW-1003">Cell membrane</keyword>
<dbReference type="CTD" id="6756569"/>
<feature type="transmembrane region" description="Helical" evidence="10">
    <location>
        <begin position="152"/>
        <end position="177"/>
    </location>
</feature>
<feature type="transmembrane region" description="Helical" evidence="10">
    <location>
        <begin position="64"/>
        <end position="85"/>
    </location>
</feature>
<dbReference type="PROSITE" id="PS00237">
    <property type="entry name" value="G_PROTEIN_RECEP_F1_1"/>
    <property type="match status" value="1"/>
</dbReference>
<dbReference type="Proteomes" id="UP000009022">
    <property type="component" value="Unassembled WGS sequence"/>
</dbReference>
<dbReference type="SUPFAM" id="SSF81321">
    <property type="entry name" value="Family A G protein-coupled receptor-like"/>
    <property type="match status" value="1"/>
</dbReference>
<evidence type="ECO:0000256" key="1">
    <source>
        <dbReference type="ARBA" id="ARBA00004651"/>
    </source>
</evidence>
<dbReference type="PRINTS" id="PR00237">
    <property type="entry name" value="GPCRRHODOPSN"/>
</dbReference>
<dbReference type="OMA" id="SICTGAD"/>
<dbReference type="GO" id="GO:0007186">
    <property type="term" value="P:G protein-coupled receptor signaling pathway"/>
    <property type="evidence" value="ECO:0000318"/>
    <property type="project" value="GO_Central"/>
</dbReference>
<comment type="subcellular location">
    <subcellularLocation>
        <location evidence="1">Cell membrane</location>
        <topology evidence="1">Multi-pass membrane protein</topology>
    </subcellularLocation>
</comment>
<protein>
    <recommendedName>
        <fullName evidence="11">G-protein coupled receptors family 1 profile domain-containing protein</fullName>
    </recommendedName>
</protein>
<dbReference type="AlphaFoldDB" id="B3S543"/>
<keyword evidence="8 9" id="KW-0807">Transducer</keyword>
<dbReference type="EMBL" id="DS985250">
    <property type="protein sequence ID" value="EDV22069.1"/>
    <property type="molecule type" value="Genomic_DNA"/>
</dbReference>
<keyword evidence="4 10" id="KW-1133">Transmembrane helix</keyword>
<evidence type="ECO:0000313" key="12">
    <source>
        <dbReference type="EMBL" id="EDV22069.1"/>
    </source>
</evidence>
<reference evidence="12 13" key="1">
    <citation type="journal article" date="2008" name="Nature">
        <title>The Trichoplax genome and the nature of placozoans.</title>
        <authorList>
            <person name="Srivastava M."/>
            <person name="Begovic E."/>
            <person name="Chapman J."/>
            <person name="Putnam N.H."/>
            <person name="Hellsten U."/>
            <person name="Kawashima T."/>
            <person name="Kuo A."/>
            <person name="Mitros T."/>
            <person name="Salamov A."/>
            <person name="Carpenter M.L."/>
            <person name="Signorovitch A.Y."/>
            <person name="Moreno M.A."/>
            <person name="Kamm K."/>
            <person name="Grimwood J."/>
            <person name="Schmutz J."/>
            <person name="Shapiro H."/>
            <person name="Grigoriev I.V."/>
            <person name="Buss L.W."/>
            <person name="Schierwater B."/>
            <person name="Dellaporta S.L."/>
            <person name="Rokhsar D.S."/>
        </authorList>
    </citation>
    <scope>NUCLEOTIDE SEQUENCE [LARGE SCALE GENOMIC DNA]</scope>
    <source>
        <strain evidence="12 13">Grell-BS-1999</strain>
    </source>
</reference>
<feature type="non-terminal residue" evidence="12">
    <location>
        <position position="287"/>
    </location>
</feature>
<dbReference type="FunCoup" id="B3S543">
    <property type="interactions" value="36"/>
</dbReference>
<keyword evidence="7 9" id="KW-0675">Receptor</keyword>
<dbReference type="STRING" id="10228.B3S543"/>
<dbReference type="Gene3D" id="1.20.1070.10">
    <property type="entry name" value="Rhodopsin 7-helix transmembrane proteins"/>
    <property type="match status" value="1"/>
</dbReference>
<dbReference type="KEGG" id="tad:TRIADDRAFT_15459"/>
<evidence type="ECO:0000256" key="4">
    <source>
        <dbReference type="ARBA" id="ARBA00022989"/>
    </source>
</evidence>
<dbReference type="Pfam" id="PF00001">
    <property type="entry name" value="7tm_1"/>
    <property type="match status" value="1"/>
</dbReference>
<accession>B3S543</accession>
<evidence type="ECO:0000259" key="11">
    <source>
        <dbReference type="PROSITE" id="PS50262"/>
    </source>
</evidence>
<comment type="similarity">
    <text evidence="9">Belongs to the G-protein coupled receptor 1 family.</text>
</comment>
<dbReference type="GeneID" id="6756569"/>
<dbReference type="PANTHER" id="PTHR24249">
    <property type="entry name" value="HISTAMINE RECEPTOR-RELATED G-PROTEIN COUPLED RECEPTOR"/>
    <property type="match status" value="1"/>
</dbReference>
<keyword evidence="3 9" id="KW-0812">Transmembrane</keyword>
<gene>
    <name evidence="12" type="ORF">TRIADDRAFT_15459</name>
</gene>
<evidence type="ECO:0000256" key="3">
    <source>
        <dbReference type="ARBA" id="ARBA00022692"/>
    </source>
</evidence>
<proteinExistence type="inferred from homology"/>
<dbReference type="PROSITE" id="PS50262">
    <property type="entry name" value="G_PROTEIN_RECEP_F1_2"/>
    <property type="match status" value="1"/>
</dbReference>
<feature type="transmembrane region" description="Helical" evidence="10">
    <location>
        <begin position="251"/>
        <end position="271"/>
    </location>
</feature>
<feature type="domain" description="G-protein coupled receptors family 1 profile" evidence="11">
    <location>
        <begin position="6"/>
        <end position="271"/>
    </location>
</feature>
<evidence type="ECO:0000256" key="10">
    <source>
        <dbReference type="SAM" id="Phobius"/>
    </source>
</evidence>
<name>B3S543_TRIAD</name>
<dbReference type="InterPro" id="IPR017452">
    <property type="entry name" value="GPCR_Rhodpsn_7TM"/>
</dbReference>
<organism evidence="12 13">
    <name type="scientific">Trichoplax adhaerens</name>
    <name type="common">Trichoplax reptans</name>
    <dbReference type="NCBI Taxonomy" id="10228"/>
    <lineage>
        <taxon>Eukaryota</taxon>
        <taxon>Metazoa</taxon>
        <taxon>Placozoa</taxon>
        <taxon>Uniplacotomia</taxon>
        <taxon>Trichoplacea</taxon>
        <taxon>Trichoplacidae</taxon>
        <taxon>Trichoplax</taxon>
    </lineage>
</organism>
<dbReference type="OrthoDB" id="5859976at2759"/>
<dbReference type="PhylomeDB" id="B3S543"/>
<dbReference type="InterPro" id="IPR000276">
    <property type="entry name" value="GPCR_Rhodpsn"/>
</dbReference>
<dbReference type="GO" id="GO:0004930">
    <property type="term" value="F:G protein-coupled receptor activity"/>
    <property type="evidence" value="ECO:0000318"/>
    <property type="project" value="GO_Central"/>
</dbReference>
<dbReference type="InParanoid" id="B3S543"/>
<dbReference type="eggNOG" id="KOG3656">
    <property type="taxonomic scope" value="Eukaryota"/>
</dbReference>
<dbReference type="PANTHER" id="PTHR24249:SF411">
    <property type="entry name" value="G-PROTEIN COUPLED RECEPTORS FAMILY 1 PROFILE DOMAIN-CONTAINING PROTEIN"/>
    <property type="match status" value="1"/>
</dbReference>
<dbReference type="PRINTS" id="PR01102">
    <property type="entry name" value="5HT6RECEPTR"/>
</dbReference>
<evidence type="ECO:0000256" key="6">
    <source>
        <dbReference type="ARBA" id="ARBA00023136"/>
    </source>
</evidence>
<dbReference type="SMART" id="SM01381">
    <property type="entry name" value="7TM_GPCR_Srsx"/>
    <property type="match status" value="1"/>
</dbReference>
<evidence type="ECO:0000256" key="2">
    <source>
        <dbReference type="ARBA" id="ARBA00022475"/>
    </source>
</evidence>
<evidence type="ECO:0000313" key="13">
    <source>
        <dbReference type="Proteomes" id="UP000009022"/>
    </source>
</evidence>
<dbReference type="HOGENOM" id="CLU_009579_3_3_1"/>
<evidence type="ECO:0000256" key="7">
    <source>
        <dbReference type="ARBA" id="ARBA00023170"/>
    </source>
</evidence>
<feature type="transmembrane region" description="Helical" evidence="10">
    <location>
        <begin position="106"/>
        <end position="132"/>
    </location>
</feature>
<dbReference type="GO" id="GO:0005886">
    <property type="term" value="C:plasma membrane"/>
    <property type="evidence" value="ECO:0000318"/>
    <property type="project" value="GO_Central"/>
</dbReference>
<evidence type="ECO:0000256" key="5">
    <source>
        <dbReference type="ARBA" id="ARBA00023040"/>
    </source>
</evidence>
<sequence>IITIVCNTAVLTVIFNKPMLQNATGFLMFSLAIADLLIGLFTMPTLIVTLLAKNWVFGDAFCSVSGVIQTAMSNLSVCVIVGLCIDRYIAILRPLRYCSIISRKRVIFYLMIAWSFSILLASLPLFGLHQFGLGRYTYLPSEASCWLSIADSYNFIILFINLFLAYTLGIFIVYCLIYRVARRSFFRISDITLTLSPKHDRRVNSKAAKTTFVIVGAFILCWMPRMILLIYQVQLKLRNDPQLAHHTVSPIVMLLLTWLSLINSALNPLIYGTYNRNFRRSVVEILS</sequence>
<evidence type="ECO:0000256" key="8">
    <source>
        <dbReference type="ARBA" id="ARBA00023224"/>
    </source>
</evidence>
<dbReference type="InterPro" id="IPR050569">
    <property type="entry name" value="TAAR"/>
</dbReference>
<dbReference type="RefSeq" id="XP_002115224.1">
    <property type="nucleotide sequence ID" value="XM_002115188.1"/>
</dbReference>
<keyword evidence="5 9" id="KW-0297">G-protein coupled receptor</keyword>
<evidence type="ECO:0000256" key="9">
    <source>
        <dbReference type="RuleBase" id="RU000688"/>
    </source>
</evidence>
<feature type="non-terminal residue" evidence="12">
    <location>
        <position position="1"/>
    </location>
</feature>